<dbReference type="GO" id="GO:0015031">
    <property type="term" value="P:protein transport"/>
    <property type="evidence" value="ECO:0007669"/>
    <property type="project" value="InterPro"/>
</dbReference>
<feature type="region of interest" description="Disordered" evidence="2">
    <location>
        <begin position="184"/>
        <end position="239"/>
    </location>
</feature>
<sequence length="392" mass="43178">MGKKLDRLLGRGFKVSKCKPLLSLALTRLTVLKAQRQARTSNSRSDVLHLLQLGHHERALLRVEQVVREQNMLDAYLMMESYCNLLIERVNLIEQEKECPGELKEAVSTLIYASSRCGEFPELLEIRAVIQSHFGKEFVARAIELRNNCGVNTKMIQKMSTLHPSLESRTKLLREIAAENGIVLHLDDDEPSEGKMGINSMSESPKPEEPSSSRAQRLGDDTGTSLNRRESYELSDSFKSRQKYKGVADAAQAAFESAAYAAAAARAAVELSRSSGPGSPSDPSSPSFRKGEIGSVKTNSEPENLEFESKAHARSLSSSSLVSDKELQIDANDEVNELPCEPVTQAASQVASGKQIPSRFQAGLNVEADNSPLHLNLENGPISVRNRRLWGY</sequence>
<dbReference type="PANTHER" id="PTHR12161">
    <property type="entry name" value="IST1 FAMILY MEMBER"/>
    <property type="match status" value="1"/>
</dbReference>
<proteinExistence type="inferred from homology"/>
<dbReference type="Pfam" id="PF03398">
    <property type="entry name" value="Ist1"/>
    <property type="match status" value="1"/>
</dbReference>
<organism evidence="3 5">
    <name type="scientific">Punica granatum</name>
    <name type="common">Pomegranate</name>
    <dbReference type="NCBI Taxonomy" id="22663"/>
    <lineage>
        <taxon>Eukaryota</taxon>
        <taxon>Viridiplantae</taxon>
        <taxon>Streptophyta</taxon>
        <taxon>Embryophyta</taxon>
        <taxon>Tracheophyta</taxon>
        <taxon>Spermatophyta</taxon>
        <taxon>Magnoliopsida</taxon>
        <taxon>eudicotyledons</taxon>
        <taxon>Gunneridae</taxon>
        <taxon>Pentapetalae</taxon>
        <taxon>rosids</taxon>
        <taxon>malvids</taxon>
        <taxon>Myrtales</taxon>
        <taxon>Lythraceae</taxon>
        <taxon>Punica</taxon>
    </lineage>
</organism>
<accession>A0A218XWL1</accession>
<feature type="compositionally biased region" description="Low complexity" evidence="2">
    <location>
        <begin position="272"/>
        <end position="287"/>
    </location>
</feature>
<dbReference type="InterPro" id="IPR042277">
    <property type="entry name" value="IST1-like"/>
</dbReference>
<dbReference type="EMBL" id="MTKT01000666">
    <property type="protein sequence ID" value="OWM89363.1"/>
    <property type="molecule type" value="Genomic_DNA"/>
</dbReference>
<dbReference type="GeneID" id="116201894"/>
<evidence type="ECO:0000256" key="2">
    <source>
        <dbReference type="SAM" id="MobiDB-lite"/>
    </source>
</evidence>
<dbReference type="Proteomes" id="UP000197138">
    <property type="component" value="Unassembled WGS sequence"/>
</dbReference>
<dbReference type="EMBL" id="PGOL01000993">
    <property type="protein sequence ID" value="PKI61938.1"/>
    <property type="molecule type" value="Genomic_DNA"/>
</dbReference>
<name>A0A218XWL1_PUNGR</name>
<comment type="similarity">
    <text evidence="1">Belongs to the IST1 family.</text>
</comment>
<evidence type="ECO:0000256" key="1">
    <source>
        <dbReference type="ARBA" id="ARBA00005536"/>
    </source>
</evidence>
<gene>
    <name evidence="3" type="ORF">CDL15_Pgr024111</name>
    <name evidence="4" type="ORF">CRG98_017664</name>
</gene>
<evidence type="ECO:0000313" key="6">
    <source>
        <dbReference type="Proteomes" id="UP000233551"/>
    </source>
</evidence>
<feature type="compositionally biased region" description="Basic and acidic residues" evidence="2">
    <location>
        <begin position="227"/>
        <end position="239"/>
    </location>
</feature>
<dbReference type="PANTHER" id="PTHR12161:SF16">
    <property type="entry name" value="REGULATOR OF VPS4 ACTIVITY IN THE MVB PATHWAY PROTEIN"/>
    <property type="match status" value="1"/>
</dbReference>
<evidence type="ECO:0008006" key="7">
    <source>
        <dbReference type="Google" id="ProtNLM"/>
    </source>
</evidence>
<evidence type="ECO:0000313" key="3">
    <source>
        <dbReference type="EMBL" id="OWM89363.1"/>
    </source>
</evidence>
<comment type="caution">
    <text evidence="3">The sequence shown here is derived from an EMBL/GenBank/DDBJ whole genome shotgun (WGS) entry which is preliminary data.</text>
</comment>
<dbReference type="InterPro" id="IPR005061">
    <property type="entry name" value="Ist1"/>
</dbReference>
<reference evidence="5" key="1">
    <citation type="journal article" date="2017" name="Plant J.">
        <title>The pomegranate (Punica granatum L.) genome and the genomics of punicalagin biosynthesis.</title>
        <authorList>
            <person name="Qin G."/>
            <person name="Xu C."/>
            <person name="Ming R."/>
            <person name="Tang H."/>
            <person name="Guyot R."/>
            <person name="Kramer E.M."/>
            <person name="Hu Y."/>
            <person name="Yi X."/>
            <person name="Qi Y."/>
            <person name="Xu X."/>
            <person name="Gao Z."/>
            <person name="Pan H."/>
            <person name="Jian J."/>
            <person name="Tian Y."/>
            <person name="Yue Z."/>
            <person name="Xu Y."/>
        </authorList>
    </citation>
    <scope>NUCLEOTIDE SEQUENCE [LARGE SCALE GENOMIC DNA]</scope>
    <source>
        <strain evidence="5">cv. Dabenzi</strain>
    </source>
</reference>
<dbReference type="OrthoDB" id="29853at2759"/>
<evidence type="ECO:0000313" key="4">
    <source>
        <dbReference type="EMBL" id="PKI61938.1"/>
    </source>
</evidence>
<feature type="region of interest" description="Disordered" evidence="2">
    <location>
        <begin position="272"/>
        <end position="311"/>
    </location>
</feature>
<reference evidence="3" key="2">
    <citation type="submission" date="2017-06" db="EMBL/GenBank/DDBJ databases">
        <title>The pomegranate genome and the genomics of punicalagin biosynthesis.</title>
        <authorList>
            <person name="Xu C."/>
        </authorList>
    </citation>
    <scope>NUCLEOTIDE SEQUENCE [LARGE SCALE GENOMIC DNA]</scope>
    <source>
        <tissue evidence="3">Fresh leaf</tissue>
    </source>
</reference>
<reference evidence="4 6" key="3">
    <citation type="submission" date="2017-11" db="EMBL/GenBank/DDBJ databases">
        <title>De-novo sequencing of pomegranate (Punica granatum L.) genome.</title>
        <authorList>
            <person name="Akparov Z."/>
            <person name="Amiraslanov A."/>
            <person name="Hajiyeva S."/>
            <person name="Abbasov M."/>
            <person name="Kaur K."/>
            <person name="Hamwieh A."/>
            <person name="Solovyev V."/>
            <person name="Salamov A."/>
            <person name="Braich B."/>
            <person name="Kosarev P."/>
            <person name="Mahmoud A."/>
            <person name="Hajiyev E."/>
            <person name="Babayeva S."/>
            <person name="Izzatullayeva V."/>
            <person name="Mammadov A."/>
            <person name="Mammadov A."/>
            <person name="Sharifova S."/>
            <person name="Ojaghi J."/>
            <person name="Eynullazada K."/>
            <person name="Bayramov B."/>
            <person name="Abdulazimova A."/>
            <person name="Shahmuradov I."/>
        </authorList>
    </citation>
    <scope>NUCLEOTIDE SEQUENCE [LARGE SCALE GENOMIC DNA]</scope>
    <source>
        <strain evidence="4">AG2017</strain>
        <strain evidence="6">cv. AG2017</strain>
        <tissue evidence="4">Leaf</tissue>
    </source>
</reference>
<keyword evidence="6" id="KW-1185">Reference proteome</keyword>
<dbReference type="STRING" id="22663.A0A218XWL1"/>
<dbReference type="Gene3D" id="1.20.1260.60">
    <property type="entry name" value="Vacuolar protein sorting-associated protein Ist1"/>
    <property type="match status" value="1"/>
</dbReference>
<dbReference type="AlphaFoldDB" id="A0A218XWL1"/>
<dbReference type="Proteomes" id="UP000233551">
    <property type="component" value="Unassembled WGS sequence"/>
</dbReference>
<evidence type="ECO:0000313" key="5">
    <source>
        <dbReference type="Proteomes" id="UP000197138"/>
    </source>
</evidence>
<protein>
    <recommendedName>
        <fullName evidence="7">IST1 homolog</fullName>
    </recommendedName>
</protein>
<dbReference type="FunFam" id="1.20.1260.60:FF:000002">
    <property type="entry name" value="Vacuolar protein sorting-associated protein IST1"/>
    <property type="match status" value="1"/>
</dbReference>